<feature type="compositionally biased region" description="Basic and acidic residues" evidence="2">
    <location>
        <begin position="256"/>
        <end position="270"/>
    </location>
</feature>
<proteinExistence type="predicted"/>
<dbReference type="Proteomes" id="UP001216907">
    <property type="component" value="Unassembled WGS sequence"/>
</dbReference>
<keyword evidence="4" id="KW-1185">Reference proteome</keyword>
<evidence type="ECO:0000256" key="2">
    <source>
        <dbReference type="SAM" id="MobiDB-lite"/>
    </source>
</evidence>
<feature type="coiled-coil region" evidence="1">
    <location>
        <begin position="126"/>
        <end position="153"/>
    </location>
</feature>
<accession>A0ABT6F646</accession>
<gene>
    <name evidence="3" type="ORF">PZE19_03865</name>
</gene>
<name>A0ABT6F646_9BACT</name>
<sequence length="270" mass="29042">MPIAISWLFHPALGFGVVVAAALMGQADDAKPSAAVLTDLGLTAEKARYVYAADEKALHEKYRDARAAVEQARAAQAKVQDGEMMEQGVAALQSDEMALREEIGSMRAGASGTNYGSGRRGGNYSRNQTNAMIRREEAALNQVRAQIKQATRQKLTPKQKDLAALGARQAFEQAERAVKDVVTAHEALADRYDQARSKPGVLKALEDVGRAKKMGFRLGPSEESEKIGAWAKALLKIRPKKATARPAHAPDAAAKPADDTSPKNEGKTRP</sequence>
<evidence type="ECO:0000313" key="3">
    <source>
        <dbReference type="EMBL" id="MDG3002893.1"/>
    </source>
</evidence>
<feature type="compositionally biased region" description="Low complexity" evidence="2">
    <location>
        <begin position="244"/>
        <end position="255"/>
    </location>
</feature>
<feature type="region of interest" description="Disordered" evidence="2">
    <location>
        <begin position="240"/>
        <end position="270"/>
    </location>
</feature>
<evidence type="ECO:0000256" key="1">
    <source>
        <dbReference type="SAM" id="Coils"/>
    </source>
</evidence>
<dbReference type="EMBL" id="JARRAG010000001">
    <property type="protein sequence ID" value="MDG3002893.1"/>
    <property type="molecule type" value="Genomic_DNA"/>
</dbReference>
<reference evidence="3 4" key="1">
    <citation type="submission" date="2023-03" db="EMBL/GenBank/DDBJ databases">
        <title>Paludisphaera mucosa sp. nov. a novel planctomycete from northern fen.</title>
        <authorList>
            <person name="Ivanova A."/>
        </authorList>
    </citation>
    <scope>NUCLEOTIDE SEQUENCE [LARGE SCALE GENOMIC DNA]</scope>
    <source>
        <strain evidence="3 4">Pla2</strain>
    </source>
</reference>
<organism evidence="3 4">
    <name type="scientific">Paludisphaera mucosa</name>
    <dbReference type="NCBI Taxonomy" id="3030827"/>
    <lineage>
        <taxon>Bacteria</taxon>
        <taxon>Pseudomonadati</taxon>
        <taxon>Planctomycetota</taxon>
        <taxon>Planctomycetia</taxon>
        <taxon>Isosphaerales</taxon>
        <taxon>Isosphaeraceae</taxon>
        <taxon>Paludisphaera</taxon>
    </lineage>
</organism>
<dbReference type="RefSeq" id="WP_277859252.1">
    <property type="nucleotide sequence ID" value="NZ_JARRAG010000001.1"/>
</dbReference>
<evidence type="ECO:0008006" key="5">
    <source>
        <dbReference type="Google" id="ProtNLM"/>
    </source>
</evidence>
<evidence type="ECO:0000313" key="4">
    <source>
        <dbReference type="Proteomes" id="UP001216907"/>
    </source>
</evidence>
<keyword evidence="1" id="KW-0175">Coiled coil</keyword>
<protein>
    <recommendedName>
        <fullName evidence="5">Chromosome partition protein Smc</fullName>
    </recommendedName>
</protein>
<comment type="caution">
    <text evidence="3">The sequence shown here is derived from an EMBL/GenBank/DDBJ whole genome shotgun (WGS) entry which is preliminary data.</text>
</comment>